<evidence type="ECO:0000256" key="2">
    <source>
        <dbReference type="ARBA" id="ARBA00022692"/>
    </source>
</evidence>
<keyword evidence="3" id="KW-1133">Transmembrane helix</keyword>
<proteinExistence type="predicted"/>
<evidence type="ECO:0000256" key="3">
    <source>
        <dbReference type="ARBA" id="ARBA00022989"/>
    </source>
</evidence>
<dbReference type="GO" id="GO:0012505">
    <property type="term" value="C:endomembrane system"/>
    <property type="evidence" value="ECO:0007669"/>
    <property type="project" value="UniProtKB-SubCell"/>
</dbReference>
<evidence type="ECO:0000313" key="6">
    <source>
        <dbReference type="EMBL" id="SUZ94878.1"/>
    </source>
</evidence>
<comment type="subcellular location">
    <subcellularLocation>
        <location evidence="1">Endomembrane system</location>
        <topology evidence="1">Multi-pass membrane protein</topology>
    </subcellularLocation>
</comment>
<organism evidence="6">
    <name type="scientific">marine metagenome</name>
    <dbReference type="NCBI Taxonomy" id="408172"/>
    <lineage>
        <taxon>unclassified sequences</taxon>
        <taxon>metagenomes</taxon>
        <taxon>ecological metagenomes</taxon>
    </lineage>
</organism>
<protein>
    <recommendedName>
        <fullName evidence="5">DUF1232 domain-containing protein</fullName>
    </recommendedName>
</protein>
<name>A0A381RV72_9ZZZZ</name>
<dbReference type="EMBL" id="UINC01002275">
    <property type="protein sequence ID" value="SUZ94878.1"/>
    <property type="molecule type" value="Genomic_DNA"/>
</dbReference>
<evidence type="ECO:0000256" key="4">
    <source>
        <dbReference type="ARBA" id="ARBA00023136"/>
    </source>
</evidence>
<sequence>MTDPNLFQLTEEDKAHYNELINKIDLTSRNEIVQIIGPKIDSMMDDGALNVIEVNLINDVSDLLGILELYPDLRPITVKRILFAISYFCDADDEIPDIIPNYGYLDDAAVVHWVVDQVKGELPDITRA</sequence>
<gene>
    <name evidence="6" type="ORF">METZ01_LOCUS47732</name>
</gene>
<dbReference type="InterPro" id="IPR010652">
    <property type="entry name" value="DUF1232"/>
</dbReference>
<reference evidence="6" key="1">
    <citation type="submission" date="2018-05" db="EMBL/GenBank/DDBJ databases">
        <authorList>
            <person name="Lanie J.A."/>
            <person name="Ng W.-L."/>
            <person name="Kazmierczak K.M."/>
            <person name="Andrzejewski T.M."/>
            <person name="Davidsen T.M."/>
            <person name="Wayne K.J."/>
            <person name="Tettelin H."/>
            <person name="Glass J.I."/>
            <person name="Rusch D."/>
            <person name="Podicherti R."/>
            <person name="Tsui H.-C.T."/>
            <person name="Winkler M.E."/>
        </authorList>
    </citation>
    <scope>NUCLEOTIDE SEQUENCE</scope>
</reference>
<dbReference type="AlphaFoldDB" id="A0A381RV72"/>
<accession>A0A381RV72</accession>
<keyword evidence="2" id="KW-0812">Transmembrane</keyword>
<feature type="domain" description="DUF1232" evidence="5">
    <location>
        <begin position="81"/>
        <end position="113"/>
    </location>
</feature>
<dbReference type="Pfam" id="PF06803">
    <property type="entry name" value="DUF1232"/>
    <property type="match status" value="1"/>
</dbReference>
<evidence type="ECO:0000256" key="1">
    <source>
        <dbReference type="ARBA" id="ARBA00004127"/>
    </source>
</evidence>
<keyword evidence="4" id="KW-0472">Membrane</keyword>
<evidence type="ECO:0000259" key="5">
    <source>
        <dbReference type="Pfam" id="PF06803"/>
    </source>
</evidence>